<evidence type="ECO:0000256" key="2">
    <source>
        <dbReference type="ARBA" id="ARBA00012737"/>
    </source>
</evidence>
<gene>
    <name evidence="6" type="ORF">ACFQZM_26290</name>
</gene>
<keyword evidence="3" id="KW-0028">Amino-acid biosynthesis</keyword>
<dbReference type="EMBL" id="JBHTGP010000013">
    <property type="protein sequence ID" value="MFD0688030.1"/>
    <property type="molecule type" value="Genomic_DNA"/>
</dbReference>
<dbReference type="PANTHER" id="PTHR43284">
    <property type="entry name" value="ASPARAGINE SYNTHETASE (GLUTAMINE-HYDROLYZING)"/>
    <property type="match status" value="1"/>
</dbReference>
<dbReference type="Pfam" id="PF00733">
    <property type="entry name" value="Asn_synthase"/>
    <property type="match status" value="1"/>
</dbReference>
<dbReference type="InterPro" id="IPR014729">
    <property type="entry name" value="Rossmann-like_a/b/a_fold"/>
</dbReference>
<comment type="caution">
    <text evidence="6">The sequence shown here is derived from an EMBL/GenBank/DDBJ whole genome shotgun (WGS) entry which is preliminary data.</text>
</comment>
<dbReference type="RefSeq" id="WP_131756375.1">
    <property type="nucleotide sequence ID" value="NZ_CAACUY010000015.1"/>
</dbReference>
<accession>A0ABW2XQK6</accession>
<evidence type="ECO:0000256" key="3">
    <source>
        <dbReference type="ARBA" id="ARBA00022888"/>
    </source>
</evidence>
<evidence type="ECO:0000313" key="6">
    <source>
        <dbReference type="EMBL" id="MFD0688030.1"/>
    </source>
</evidence>
<proteinExistence type="predicted"/>
<evidence type="ECO:0000256" key="1">
    <source>
        <dbReference type="ARBA" id="ARBA00005187"/>
    </source>
</evidence>
<dbReference type="SUPFAM" id="SSF52402">
    <property type="entry name" value="Adenine nucleotide alpha hydrolases-like"/>
    <property type="match status" value="1"/>
</dbReference>
<sequence length="611" mass="66153">MPADNGMPRHGEASFVVLPDHEAALAVVSGFPRMLTYASGRPWLAGSWADDEIIVGEAGTARIAVIGTCPVSPERLAREAGRLRDLAALDGFARSLPGSFHLVAALDGRLRVQGDVAGARLVFHARCDGVTVASDRADVLAALTGAALDERQVAVRLLWPVPHPLLHTPLWRGVDGVAPGDHLVVERDGQGARVRRWWAPPRPVRTLAQGAKSLRETLSEAVDARTAQGGVVSCDLSGGLDSTSLCFLAARGEAKVVASTWPGRDPADEDLDWARRAAAHLPGVEHAVWPAEESPLVYAGLLGIDDPMDEPTIGMMDRARALSHVPRLVAKGSRLHMTGIGGDHVAWCSEAYYHRLLRTRPVLAVRRLRGFRALFDWPLGPMGRALADERPYRRWLLDAAADLRAPGQPTVVGALGWDAAPRLFDWVTDDAAAAAREAIAAAAEGALPLSPDRGQHADLHAIRVCTRITRQWERMSARAGLPMASPFLDDRVIEACLAVRPEERVTPWRYKPLLAEAMRGIVPDGCLARENKAEASMDAADGLRAHGRDLLELWDGSRLAGLGLVDARRLRELCARPDEPGLRDAILYSTIGCEVWLRAVRGREAARPVNR</sequence>
<organism evidence="6 7">
    <name type="scientific">Actinomadura fibrosa</name>
    <dbReference type="NCBI Taxonomy" id="111802"/>
    <lineage>
        <taxon>Bacteria</taxon>
        <taxon>Bacillati</taxon>
        <taxon>Actinomycetota</taxon>
        <taxon>Actinomycetes</taxon>
        <taxon>Streptosporangiales</taxon>
        <taxon>Thermomonosporaceae</taxon>
        <taxon>Actinomadura</taxon>
    </lineage>
</organism>
<dbReference type="EC" id="6.3.5.4" evidence="2"/>
<keyword evidence="3" id="KW-0061">Asparagine biosynthesis</keyword>
<dbReference type="PANTHER" id="PTHR43284:SF1">
    <property type="entry name" value="ASPARAGINE SYNTHETASE"/>
    <property type="match status" value="1"/>
</dbReference>
<feature type="domain" description="Asparagine synthetase" evidence="5">
    <location>
        <begin position="214"/>
        <end position="597"/>
    </location>
</feature>
<dbReference type="InterPro" id="IPR051786">
    <property type="entry name" value="ASN_synthetase/amidase"/>
</dbReference>
<comment type="pathway">
    <text evidence="1">Amino-acid biosynthesis; L-asparagine biosynthesis; L-asparagine from L-aspartate (L-Gln route): step 1/1.</text>
</comment>
<dbReference type="InterPro" id="IPR001962">
    <property type="entry name" value="Asn_synthase"/>
</dbReference>
<protein>
    <recommendedName>
        <fullName evidence="2">asparagine synthase (glutamine-hydrolyzing)</fullName>
        <ecNumber evidence="2">6.3.5.4</ecNumber>
    </recommendedName>
</protein>
<reference evidence="7" key="1">
    <citation type="journal article" date="2019" name="Int. J. Syst. Evol. Microbiol.">
        <title>The Global Catalogue of Microorganisms (GCM) 10K type strain sequencing project: providing services to taxonomists for standard genome sequencing and annotation.</title>
        <authorList>
            <consortium name="The Broad Institute Genomics Platform"/>
            <consortium name="The Broad Institute Genome Sequencing Center for Infectious Disease"/>
            <person name="Wu L."/>
            <person name="Ma J."/>
        </authorList>
    </citation>
    <scope>NUCLEOTIDE SEQUENCE [LARGE SCALE GENOMIC DNA]</scope>
    <source>
        <strain evidence="7">JCM 9371</strain>
    </source>
</reference>
<evidence type="ECO:0000313" key="7">
    <source>
        <dbReference type="Proteomes" id="UP001597063"/>
    </source>
</evidence>
<keyword evidence="7" id="KW-1185">Reference proteome</keyword>
<comment type="catalytic activity">
    <reaction evidence="4">
        <text>L-aspartate + L-glutamine + ATP + H2O = L-asparagine + L-glutamate + AMP + diphosphate + H(+)</text>
        <dbReference type="Rhea" id="RHEA:12228"/>
        <dbReference type="ChEBI" id="CHEBI:15377"/>
        <dbReference type="ChEBI" id="CHEBI:15378"/>
        <dbReference type="ChEBI" id="CHEBI:29985"/>
        <dbReference type="ChEBI" id="CHEBI:29991"/>
        <dbReference type="ChEBI" id="CHEBI:30616"/>
        <dbReference type="ChEBI" id="CHEBI:33019"/>
        <dbReference type="ChEBI" id="CHEBI:58048"/>
        <dbReference type="ChEBI" id="CHEBI:58359"/>
        <dbReference type="ChEBI" id="CHEBI:456215"/>
        <dbReference type="EC" id="6.3.5.4"/>
    </reaction>
</comment>
<name>A0ABW2XQK6_9ACTN</name>
<evidence type="ECO:0000259" key="5">
    <source>
        <dbReference type="Pfam" id="PF00733"/>
    </source>
</evidence>
<evidence type="ECO:0000256" key="4">
    <source>
        <dbReference type="ARBA" id="ARBA00048741"/>
    </source>
</evidence>
<dbReference type="Proteomes" id="UP001597063">
    <property type="component" value="Unassembled WGS sequence"/>
</dbReference>
<dbReference type="Gene3D" id="3.40.50.620">
    <property type="entry name" value="HUPs"/>
    <property type="match status" value="2"/>
</dbReference>